<proteinExistence type="predicted"/>
<evidence type="ECO:0000313" key="1">
    <source>
        <dbReference type="EMBL" id="MBS6622333.1"/>
    </source>
</evidence>
<dbReference type="EMBL" id="JAGZYH010000033">
    <property type="protein sequence ID" value="MBS6622333.1"/>
    <property type="molecule type" value="Genomic_DNA"/>
</dbReference>
<dbReference type="SUPFAM" id="SSF47413">
    <property type="entry name" value="lambda repressor-like DNA-binding domains"/>
    <property type="match status" value="1"/>
</dbReference>
<dbReference type="InterPro" id="IPR010982">
    <property type="entry name" value="Lambda_DNA-bd_dom_sf"/>
</dbReference>
<accession>A0A9E1LYJ5</accession>
<dbReference type="AlphaFoldDB" id="A0A9E1LYJ5"/>
<reference evidence="1" key="1">
    <citation type="submission" date="2021-02" db="EMBL/GenBank/DDBJ databases">
        <title>Infant gut strain persistence is associated with maternal origin, phylogeny, and functional potential including surface adhesion and iron acquisition.</title>
        <authorList>
            <person name="Lou Y.C."/>
        </authorList>
    </citation>
    <scope>NUCLEOTIDE SEQUENCE</scope>
    <source>
        <strain evidence="1">L2_039_000G1_dasL2_039_000G1_maxbin2.maxbin.077</strain>
    </source>
</reference>
<name>A0A9E1LYJ5_9FIRM</name>
<organism evidence="1 2">
    <name type="scientific">Faecalibacterium prausnitzii</name>
    <dbReference type="NCBI Taxonomy" id="853"/>
    <lineage>
        <taxon>Bacteria</taxon>
        <taxon>Bacillati</taxon>
        <taxon>Bacillota</taxon>
        <taxon>Clostridia</taxon>
        <taxon>Eubacteriales</taxon>
        <taxon>Oscillospiraceae</taxon>
        <taxon>Faecalibacterium</taxon>
    </lineage>
</organism>
<dbReference type="Proteomes" id="UP000811365">
    <property type="component" value="Unassembled WGS sequence"/>
</dbReference>
<protein>
    <submittedName>
        <fullName evidence="1">Uncharacterized protein</fullName>
    </submittedName>
</protein>
<sequence>MTSRELMDAALAKTKNSQAWLARQMGWTPQNFNLRLNRNSIRADEFLALMDVLGVDVTFTMRKTGEILKPHVSGHGRRLCGNCDKITFDTAAAEAISNSFYEDGVNEFNADGEAAELYVDSEGRYFMAEYHTDTSKDRLRTVQSSVAAAFVEKYGTQIEKGPKKE</sequence>
<evidence type="ECO:0000313" key="2">
    <source>
        <dbReference type="Proteomes" id="UP000811365"/>
    </source>
</evidence>
<comment type="caution">
    <text evidence="1">The sequence shown here is derived from an EMBL/GenBank/DDBJ whole genome shotgun (WGS) entry which is preliminary data.</text>
</comment>
<dbReference type="GO" id="GO:0003677">
    <property type="term" value="F:DNA binding"/>
    <property type="evidence" value="ECO:0007669"/>
    <property type="project" value="InterPro"/>
</dbReference>
<gene>
    <name evidence="1" type="ORF">KH315_09275</name>
</gene>